<dbReference type="CDD" id="cd06225">
    <property type="entry name" value="HAMP"/>
    <property type="match status" value="1"/>
</dbReference>
<dbReference type="Gene3D" id="3.30.565.10">
    <property type="entry name" value="Histidine kinase-like ATPase, C-terminal domain"/>
    <property type="match status" value="1"/>
</dbReference>
<evidence type="ECO:0000256" key="1">
    <source>
        <dbReference type="ARBA" id="ARBA00000085"/>
    </source>
</evidence>
<dbReference type="InterPro" id="IPR003661">
    <property type="entry name" value="HisK_dim/P_dom"/>
</dbReference>
<protein>
    <recommendedName>
        <fullName evidence="2">histidine kinase</fullName>
        <ecNumber evidence="2">2.7.13.3</ecNumber>
    </recommendedName>
</protein>
<dbReference type="Gene3D" id="6.10.340.10">
    <property type="match status" value="1"/>
</dbReference>
<feature type="domain" description="Histidine kinase" evidence="7">
    <location>
        <begin position="417"/>
        <end position="635"/>
    </location>
</feature>
<accession>A0A2H1EJ67</accession>
<evidence type="ECO:0000259" key="8">
    <source>
        <dbReference type="PROSITE" id="PS50885"/>
    </source>
</evidence>
<dbReference type="GO" id="GO:0000155">
    <property type="term" value="F:phosphorelay sensor kinase activity"/>
    <property type="evidence" value="ECO:0007669"/>
    <property type="project" value="InterPro"/>
</dbReference>
<keyword evidence="3" id="KW-0597">Phosphoprotein</keyword>
<dbReference type="InterPro" id="IPR005467">
    <property type="entry name" value="His_kinase_dom"/>
</dbReference>
<dbReference type="InterPro" id="IPR004358">
    <property type="entry name" value="Sig_transdc_His_kin-like_C"/>
</dbReference>
<reference evidence="10" key="1">
    <citation type="submission" date="2016-12" db="EMBL/GenBank/DDBJ databases">
        <authorList>
            <person name="Herbold C."/>
        </authorList>
    </citation>
    <scope>NUCLEOTIDE SEQUENCE [LARGE SCALE GENOMIC DNA]</scope>
</reference>
<dbReference type="PANTHER" id="PTHR43047:SF72">
    <property type="entry name" value="OSMOSENSING HISTIDINE PROTEIN KINASE SLN1"/>
    <property type="match status" value="1"/>
</dbReference>
<dbReference type="SUPFAM" id="SSF158472">
    <property type="entry name" value="HAMP domain-like"/>
    <property type="match status" value="1"/>
</dbReference>
<dbReference type="SMART" id="SM00388">
    <property type="entry name" value="HisKA"/>
    <property type="match status" value="1"/>
</dbReference>
<dbReference type="PROSITE" id="PS50885">
    <property type="entry name" value="HAMP"/>
    <property type="match status" value="1"/>
</dbReference>
<comment type="catalytic activity">
    <reaction evidence="1">
        <text>ATP + protein L-histidine = ADP + protein N-phospho-L-histidine.</text>
        <dbReference type="EC" id="2.7.13.3"/>
    </reaction>
</comment>
<dbReference type="SMART" id="SM00304">
    <property type="entry name" value="HAMP"/>
    <property type="match status" value="1"/>
</dbReference>
<feature type="domain" description="HAMP" evidence="8">
    <location>
        <begin position="350"/>
        <end position="402"/>
    </location>
</feature>
<dbReference type="InterPro" id="IPR003594">
    <property type="entry name" value="HATPase_dom"/>
</dbReference>
<dbReference type="PANTHER" id="PTHR43047">
    <property type="entry name" value="TWO-COMPONENT HISTIDINE PROTEIN KINASE"/>
    <property type="match status" value="1"/>
</dbReference>
<dbReference type="GO" id="GO:0009927">
    <property type="term" value="F:histidine phosphotransfer kinase activity"/>
    <property type="evidence" value="ECO:0007669"/>
    <property type="project" value="TreeGrafter"/>
</dbReference>
<dbReference type="InterPro" id="IPR036097">
    <property type="entry name" value="HisK_dim/P_sf"/>
</dbReference>
<name>A0A2H1EJ67_9ARCH</name>
<evidence type="ECO:0000256" key="4">
    <source>
        <dbReference type="ARBA" id="ARBA00022679"/>
    </source>
</evidence>
<dbReference type="EMBL" id="FRFC01000005">
    <property type="protein sequence ID" value="SHO47454.1"/>
    <property type="molecule type" value="Genomic_DNA"/>
</dbReference>
<gene>
    <name evidence="9" type="ORF">NSIN_40097</name>
</gene>
<keyword evidence="6" id="KW-1133">Transmembrane helix</keyword>
<evidence type="ECO:0000256" key="5">
    <source>
        <dbReference type="ARBA" id="ARBA00022777"/>
    </source>
</evidence>
<feature type="transmembrane region" description="Helical" evidence="6">
    <location>
        <begin position="26"/>
        <end position="45"/>
    </location>
</feature>
<dbReference type="SUPFAM" id="SSF55874">
    <property type="entry name" value="ATPase domain of HSP90 chaperone/DNA topoisomerase II/histidine kinase"/>
    <property type="match status" value="1"/>
</dbReference>
<keyword evidence="6" id="KW-0472">Membrane</keyword>
<keyword evidence="5 9" id="KW-0418">Kinase</keyword>
<dbReference type="CDD" id="cd00082">
    <property type="entry name" value="HisKA"/>
    <property type="match status" value="1"/>
</dbReference>
<dbReference type="Pfam" id="PF00672">
    <property type="entry name" value="HAMP"/>
    <property type="match status" value="1"/>
</dbReference>
<dbReference type="Proteomes" id="UP000232412">
    <property type="component" value="Unassembled WGS sequence"/>
</dbReference>
<dbReference type="PRINTS" id="PR00344">
    <property type="entry name" value="BCTRLSENSOR"/>
</dbReference>
<dbReference type="GO" id="GO:0005886">
    <property type="term" value="C:plasma membrane"/>
    <property type="evidence" value="ECO:0007669"/>
    <property type="project" value="TreeGrafter"/>
</dbReference>
<keyword evidence="4" id="KW-0808">Transferase</keyword>
<dbReference type="Pfam" id="PF00512">
    <property type="entry name" value="HisKA"/>
    <property type="match status" value="1"/>
</dbReference>
<evidence type="ECO:0000313" key="9">
    <source>
        <dbReference type="EMBL" id="SHO47454.1"/>
    </source>
</evidence>
<evidence type="ECO:0000313" key="10">
    <source>
        <dbReference type="Proteomes" id="UP000232412"/>
    </source>
</evidence>
<dbReference type="Gene3D" id="1.10.287.130">
    <property type="match status" value="1"/>
</dbReference>
<dbReference type="PROSITE" id="PS50109">
    <property type="entry name" value="HIS_KIN"/>
    <property type="match status" value="1"/>
</dbReference>
<feature type="transmembrane region" description="Helical" evidence="6">
    <location>
        <begin position="328"/>
        <end position="349"/>
    </location>
</feature>
<proteinExistence type="predicted"/>
<dbReference type="InterPro" id="IPR036890">
    <property type="entry name" value="HATPase_C_sf"/>
</dbReference>
<dbReference type="SUPFAM" id="SSF47384">
    <property type="entry name" value="Homodimeric domain of signal transducing histidine kinase"/>
    <property type="match status" value="1"/>
</dbReference>
<dbReference type="InterPro" id="IPR003660">
    <property type="entry name" value="HAMP_dom"/>
</dbReference>
<keyword evidence="6" id="KW-0812">Transmembrane</keyword>
<dbReference type="CDD" id="cd00075">
    <property type="entry name" value="HATPase"/>
    <property type="match status" value="1"/>
</dbReference>
<dbReference type="SMART" id="SM00387">
    <property type="entry name" value="HATPase_c"/>
    <property type="match status" value="1"/>
</dbReference>
<dbReference type="EC" id="2.7.13.3" evidence="2"/>
<evidence type="ECO:0000256" key="3">
    <source>
        <dbReference type="ARBA" id="ARBA00022553"/>
    </source>
</evidence>
<dbReference type="FunFam" id="3.30.565.10:FF:000006">
    <property type="entry name" value="Sensor histidine kinase WalK"/>
    <property type="match status" value="1"/>
</dbReference>
<sequence>MLHIFYTNFYTRFLYAFSVNLTQKTYLLLGIIIGVSAINFYLLIFSSQQNQDILHSISYASDLKVIVERIGGTANSIASGNENDRPVLESQISDFDLTYQTLGTGGNIGGLNIVSVPPSLIPAYESVGNAWAPYKEDAEKIKKENIFDSRARDDLTYILSKNGELISLTNNVVNDLTPLDRNYNKHKLIALDMVNLAKDIGEKTLLYSIGEGGNVSSTLKQDRVFFDADLKKLEGFPLDDPEFASYGIVPENLAEIPRQNSDSIRQLDPLWQSVRVKIIYVESNSLLSKDFGAALDKLNSQRNVLLNSTSDFVNQWNGMIDSQLHDKVIIVQIFIIADIVIFIIVVLSIRKSLLPLDMLIKAISRVREGFYGEKIAYTAKDEIGELANTFNAMSLTIQKKEDDAKKIETAKDEFLAMVTHELKTPLVPIQGYSDILLGEHLGALNPIQKERLKIISSSASTLLQLISDLLDAQKLELGQLRIKKEVHNLKDTVEKAIVGMQPQALSDEISLSYEPKKDVSAFYDEERIKQVLTNLIKNSLKATNPKTGKIKVILEDKENEVVVSVKDNGRGIPAEARDNIFKKFYQVDTTSTREKGGSGLGLSICKGIVEAHGGSIWMKNDTPGTTFSFTIPKTLIHKTPV</sequence>
<dbReference type="Pfam" id="PF02518">
    <property type="entry name" value="HATPase_c"/>
    <property type="match status" value="1"/>
</dbReference>
<evidence type="ECO:0000256" key="2">
    <source>
        <dbReference type="ARBA" id="ARBA00012438"/>
    </source>
</evidence>
<evidence type="ECO:0000256" key="6">
    <source>
        <dbReference type="SAM" id="Phobius"/>
    </source>
</evidence>
<dbReference type="AlphaFoldDB" id="A0A2H1EJ67"/>
<evidence type="ECO:0000259" key="7">
    <source>
        <dbReference type="PROSITE" id="PS50109"/>
    </source>
</evidence>
<keyword evidence="10" id="KW-1185">Reference proteome</keyword>
<organism evidence="9 10">
    <name type="scientific">Nitrosotalea sinensis</name>
    <dbReference type="NCBI Taxonomy" id="1499975"/>
    <lineage>
        <taxon>Archaea</taxon>
        <taxon>Nitrososphaerota</taxon>
        <taxon>Nitrososphaeria</taxon>
        <taxon>Nitrosotaleales</taxon>
        <taxon>Nitrosotaleaceae</taxon>
        <taxon>Nitrosotalea</taxon>
    </lineage>
</organism>